<gene>
    <name evidence="2" type="ORF">TSPGSL018_14026</name>
</gene>
<proteinExistence type="predicted"/>
<evidence type="ECO:0000313" key="2">
    <source>
        <dbReference type="EMBL" id="JAC66295.1"/>
    </source>
</evidence>
<dbReference type="EMBL" id="GBEZ01020372">
    <property type="protein sequence ID" value="JAC66295.1"/>
    <property type="molecule type" value="Transcribed_RNA"/>
</dbReference>
<feature type="compositionally biased region" description="Basic and acidic residues" evidence="1">
    <location>
        <begin position="74"/>
        <end position="91"/>
    </location>
</feature>
<protein>
    <submittedName>
        <fullName evidence="2">Uncharacterized protein</fullName>
    </submittedName>
</protein>
<organism evidence="2">
    <name type="scientific">Tetraselmis sp. GSL018</name>
    <dbReference type="NCBI Taxonomy" id="582737"/>
    <lineage>
        <taxon>Eukaryota</taxon>
        <taxon>Viridiplantae</taxon>
        <taxon>Chlorophyta</taxon>
        <taxon>core chlorophytes</taxon>
        <taxon>Chlorodendrophyceae</taxon>
        <taxon>Chlorodendrales</taxon>
        <taxon>Chlorodendraceae</taxon>
        <taxon>Tetraselmis</taxon>
    </lineage>
</organism>
<feature type="non-terminal residue" evidence="2">
    <location>
        <position position="91"/>
    </location>
</feature>
<feature type="region of interest" description="Disordered" evidence="1">
    <location>
        <begin position="23"/>
        <end position="91"/>
    </location>
</feature>
<sequence length="91" mass="9065">LAGPSPAGYSTWRAAHGEEAAGRRACLGGQKGGPGEKGGGERGGAGRGAHCAGEIEPPAQNRAVGQAAGTLGKGGERSEKSCARRERLVQE</sequence>
<reference evidence="2" key="1">
    <citation type="submission" date="2014-05" db="EMBL/GenBank/DDBJ databases">
        <title>The transcriptome of the halophilic microalga Tetraselmis sp. GSL018 isolated from the Great Salt Lake, Utah.</title>
        <authorList>
            <person name="Jinkerson R.E."/>
            <person name="D'Adamo S."/>
            <person name="Posewitz M.C."/>
        </authorList>
    </citation>
    <scope>NUCLEOTIDE SEQUENCE</scope>
    <source>
        <strain evidence="2">GSL018</strain>
    </source>
</reference>
<feature type="compositionally biased region" description="Gly residues" evidence="1">
    <location>
        <begin position="29"/>
        <end position="47"/>
    </location>
</feature>
<name>A0A061R6I8_9CHLO</name>
<accession>A0A061R6I8</accession>
<feature type="non-terminal residue" evidence="2">
    <location>
        <position position="1"/>
    </location>
</feature>
<dbReference type="AlphaFoldDB" id="A0A061R6I8"/>
<evidence type="ECO:0000256" key="1">
    <source>
        <dbReference type="SAM" id="MobiDB-lite"/>
    </source>
</evidence>